<keyword evidence="2" id="KW-1185">Reference proteome</keyword>
<reference evidence="1 2" key="1">
    <citation type="journal article" date="2020" name="ISME J.">
        <title>Uncovering the hidden diversity of litter-decomposition mechanisms in mushroom-forming fungi.</title>
        <authorList>
            <person name="Floudas D."/>
            <person name="Bentzer J."/>
            <person name="Ahren D."/>
            <person name="Johansson T."/>
            <person name="Persson P."/>
            <person name="Tunlid A."/>
        </authorList>
    </citation>
    <scope>NUCLEOTIDE SEQUENCE [LARGE SCALE GENOMIC DNA]</scope>
    <source>
        <strain evidence="1 2">CBS 291.85</strain>
    </source>
</reference>
<evidence type="ECO:0000313" key="1">
    <source>
        <dbReference type="EMBL" id="KAF5337911.1"/>
    </source>
</evidence>
<accession>A0A8H5CA13</accession>
<comment type="caution">
    <text evidence="1">The sequence shown here is derived from an EMBL/GenBank/DDBJ whole genome shotgun (WGS) entry which is preliminary data.</text>
</comment>
<sequence length="102" mass="11321">MSSLQNLTLLPHTGYDTLYTKGLFDALVHFPSAQSASTPSLVPQLTHLKLNFTEADTDISQGKPTLRDRMVTVDPAEIVSMLDSHRKNPPSFQVSCRDCDFL</sequence>
<proteinExistence type="predicted"/>
<protein>
    <submittedName>
        <fullName evidence="1">Uncharacterized protein</fullName>
    </submittedName>
</protein>
<organism evidence="1 2">
    <name type="scientific">Tetrapyrgos nigripes</name>
    <dbReference type="NCBI Taxonomy" id="182062"/>
    <lineage>
        <taxon>Eukaryota</taxon>
        <taxon>Fungi</taxon>
        <taxon>Dikarya</taxon>
        <taxon>Basidiomycota</taxon>
        <taxon>Agaricomycotina</taxon>
        <taxon>Agaricomycetes</taxon>
        <taxon>Agaricomycetidae</taxon>
        <taxon>Agaricales</taxon>
        <taxon>Marasmiineae</taxon>
        <taxon>Marasmiaceae</taxon>
        <taxon>Tetrapyrgos</taxon>
    </lineage>
</organism>
<name>A0A8H5CA13_9AGAR</name>
<dbReference type="EMBL" id="JAACJM010000203">
    <property type="protein sequence ID" value="KAF5337911.1"/>
    <property type="molecule type" value="Genomic_DNA"/>
</dbReference>
<gene>
    <name evidence="1" type="ORF">D9758_013130</name>
</gene>
<evidence type="ECO:0000313" key="2">
    <source>
        <dbReference type="Proteomes" id="UP000559256"/>
    </source>
</evidence>
<dbReference type="Proteomes" id="UP000559256">
    <property type="component" value="Unassembled WGS sequence"/>
</dbReference>
<dbReference type="AlphaFoldDB" id="A0A8H5CA13"/>